<accession>S6B9E8</accession>
<dbReference type="Pfam" id="PF23528">
    <property type="entry name" value="Microp_apicomplexa_15"/>
    <property type="match status" value="1"/>
</dbReference>
<name>S6B9E8_BABBO</name>
<reference evidence="2" key="1">
    <citation type="journal article" date="2014" name="BMC Genomics">
        <title>The Babesia bovis gene and promoter model: an update from full-length EST analysis.</title>
        <authorList>
            <person name="Yamagishi J."/>
            <person name="Wakaguri H."/>
            <person name="Yokoyama N."/>
            <person name="Yamashita R."/>
            <person name="Suzuki Y."/>
            <person name="Xuan X."/>
            <person name="Igarashi I."/>
        </authorList>
    </citation>
    <scope>NUCLEOTIDE SEQUENCE</scope>
    <source>
        <strain evidence="2">Texas</strain>
    </source>
</reference>
<protein>
    <recommendedName>
        <fullName evidence="1">Microprotein domain-containing protein</fullName>
    </recommendedName>
</protein>
<feature type="domain" description="Microprotein" evidence="1">
    <location>
        <begin position="120"/>
        <end position="165"/>
    </location>
</feature>
<proteinExistence type="evidence at transcript level"/>
<gene>
    <name evidence="2" type="primary">BBOV_IV006690</name>
</gene>
<dbReference type="InterPro" id="IPR056354">
    <property type="entry name" value="Microp_dom_apicomplexa_5"/>
</dbReference>
<dbReference type="VEuPathDB" id="PiroplasmaDB:BBOV_IV006690"/>
<sequence length="209" mass="23166">MCKMEFGSSSSARGNILGISQCVNLLCKIAIFMFGAVAVGNSTCENSLAVDAEQAPLVVEPTCDVDKLLSAYAPDEVVFTTSKGKEYTNKDIEDLIDHNGLNGSENYNRDELGRRRSSVIRQMREFDDLVKQIPEKLAQQAESYRTWEELPDDLSKNIAQCMFNKRYGSSEESSSNDVVDSAVNAAESETISDELMKDMHDSIYGVVYT</sequence>
<dbReference type="EMBL" id="AK442017">
    <property type="protein sequence ID" value="BAN65811.1"/>
    <property type="molecule type" value="mRNA"/>
</dbReference>
<dbReference type="AlphaFoldDB" id="S6B9E8"/>
<evidence type="ECO:0000259" key="1">
    <source>
        <dbReference type="Pfam" id="PF23528"/>
    </source>
</evidence>
<organism evidence="2">
    <name type="scientific">Babesia bovis</name>
    <dbReference type="NCBI Taxonomy" id="5865"/>
    <lineage>
        <taxon>Eukaryota</taxon>
        <taxon>Sar</taxon>
        <taxon>Alveolata</taxon>
        <taxon>Apicomplexa</taxon>
        <taxon>Aconoidasida</taxon>
        <taxon>Piroplasmida</taxon>
        <taxon>Babesiidae</taxon>
        <taxon>Babesia</taxon>
    </lineage>
</organism>
<evidence type="ECO:0000313" key="2">
    <source>
        <dbReference type="EMBL" id="BAN65811.1"/>
    </source>
</evidence>